<evidence type="ECO:0000259" key="9">
    <source>
        <dbReference type="Pfam" id="PF00535"/>
    </source>
</evidence>
<dbReference type="GO" id="GO:0005886">
    <property type="term" value="C:plasma membrane"/>
    <property type="evidence" value="ECO:0007669"/>
    <property type="project" value="TreeGrafter"/>
</dbReference>
<evidence type="ECO:0000256" key="4">
    <source>
        <dbReference type="ARBA" id="ARBA00022692"/>
    </source>
</evidence>
<dbReference type="CDD" id="cd04187">
    <property type="entry name" value="DPM1_like_bac"/>
    <property type="match status" value="1"/>
</dbReference>
<feature type="transmembrane region" description="Helical" evidence="8">
    <location>
        <begin position="225"/>
        <end position="249"/>
    </location>
</feature>
<name>A0A0G1IXC6_9BACT</name>
<organism evidence="10 11">
    <name type="scientific">Candidatus Giovannonibacteria bacterium GW2011_GWA2_44_26</name>
    <dbReference type="NCBI Taxonomy" id="1618648"/>
    <lineage>
        <taxon>Bacteria</taxon>
        <taxon>Candidatus Giovannoniibacteriota</taxon>
    </lineage>
</organism>
<dbReference type="EMBL" id="LCIT01000001">
    <property type="protein sequence ID" value="KKT63730.1"/>
    <property type="molecule type" value="Genomic_DNA"/>
</dbReference>
<dbReference type="Gene3D" id="3.90.550.10">
    <property type="entry name" value="Spore Coat Polysaccharide Biosynthesis Protein SpsA, Chain A"/>
    <property type="match status" value="1"/>
</dbReference>
<dbReference type="PANTHER" id="PTHR48090">
    <property type="entry name" value="UNDECAPRENYL-PHOSPHATE 4-DEOXY-4-FORMAMIDO-L-ARABINOSE TRANSFERASE-RELATED"/>
    <property type="match status" value="1"/>
</dbReference>
<evidence type="ECO:0000256" key="7">
    <source>
        <dbReference type="ARBA" id="ARBA00023136"/>
    </source>
</evidence>
<dbReference type="InterPro" id="IPR029044">
    <property type="entry name" value="Nucleotide-diphossugar_trans"/>
</dbReference>
<keyword evidence="4 8" id="KW-0812">Transmembrane</keyword>
<dbReference type="PANTHER" id="PTHR48090:SF3">
    <property type="entry name" value="UNDECAPRENYL-PHOSPHATE 4-DEOXY-4-FORMAMIDO-L-ARABINOSE TRANSFERASE"/>
    <property type="match status" value="1"/>
</dbReference>
<accession>A0A0G1IXC6</accession>
<keyword evidence="1" id="KW-1003">Cell membrane</keyword>
<evidence type="ECO:0000256" key="8">
    <source>
        <dbReference type="SAM" id="Phobius"/>
    </source>
</evidence>
<keyword evidence="3 10" id="KW-0808">Transferase</keyword>
<keyword evidence="7 8" id="KW-0472">Membrane</keyword>
<keyword evidence="5" id="KW-0448">Lipopolysaccharide biosynthesis</keyword>
<keyword evidence="6 8" id="KW-1133">Transmembrane helix</keyword>
<reference evidence="10 11" key="1">
    <citation type="journal article" date="2015" name="Nature">
        <title>rRNA introns, odd ribosomes, and small enigmatic genomes across a large radiation of phyla.</title>
        <authorList>
            <person name="Brown C.T."/>
            <person name="Hug L.A."/>
            <person name="Thomas B.C."/>
            <person name="Sharon I."/>
            <person name="Castelle C.J."/>
            <person name="Singh A."/>
            <person name="Wilkins M.J."/>
            <person name="Williams K.H."/>
            <person name="Banfield J.F."/>
        </authorList>
    </citation>
    <scope>NUCLEOTIDE SEQUENCE [LARGE SCALE GENOMIC DNA]</scope>
</reference>
<feature type="transmembrane region" description="Helical" evidence="8">
    <location>
        <begin position="261"/>
        <end position="287"/>
    </location>
</feature>
<dbReference type="InterPro" id="IPR050256">
    <property type="entry name" value="Glycosyltransferase_2"/>
</dbReference>
<evidence type="ECO:0000256" key="6">
    <source>
        <dbReference type="ARBA" id="ARBA00022989"/>
    </source>
</evidence>
<evidence type="ECO:0000256" key="5">
    <source>
        <dbReference type="ARBA" id="ARBA00022985"/>
    </source>
</evidence>
<evidence type="ECO:0000256" key="1">
    <source>
        <dbReference type="ARBA" id="ARBA00022475"/>
    </source>
</evidence>
<dbReference type="AlphaFoldDB" id="A0A0G1IXC6"/>
<dbReference type="InterPro" id="IPR001173">
    <property type="entry name" value="Glyco_trans_2-like"/>
</dbReference>
<gene>
    <name evidence="10" type="ORF">UW55_C0001G0023</name>
</gene>
<evidence type="ECO:0000313" key="10">
    <source>
        <dbReference type="EMBL" id="KKT63730.1"/>
    </source>
</evidence>
<evidence type="ECO:0000313" key="11">
    <source>
        <dbReference type="Proteomes" id="UP000033945"/>
    </source>
</evidence>
<evidence type="ECO:0000256" key="2">
    <source>
        <dbReference type="ARBA" id="ARBA00022676"/>
    </source>
</evidence>
<feature type="domain" description="Glycosyltransferase 2-like" evidence="9">
    <location>
        <begin position="3"/>
        <end position="158"/>
    </location>
</feature>
<dbReference type="GO" id="GO:0099621">
    <property type="term" value="F:undecaprenyl-phosphate 4-deoxy-4-formamido-L-arabinose transferase activity"/>
    <property type="evidence" value="ECO:0007669"/>
    <property type="project" value="TreeGrafter"/>
</dbReference>
<keyword evidence="2 10" id="KW-0328">Glycosyltransferase</keyword>
<dbReference type="Proteomes" id="UP000033945">
    <property type="component" value="Unassembled WGS sequence"/>
</dbReference>
<dbReference type="GO" id="GO:0009103">
    <property type="term" value="P:lipopolysaccharide biosynthetic process"/>
    <property type="evidence" value="ECO:0007669"/>
    <property type="project" value="UniProtKB-KW"/>
</dbReference>
<sequence length="309" mass="34528">MISVVIPVYNEEKNVAILHGKIAKAMRKLNEPYEVIFIEDGSTDDTLKNLKSLKGVKIIILAMPLGQTAALDAGIHETQGDIIITMDGDLQNDPADIPKLVGKIREGYDVVSGWRQDRHDSVGRRALSRLANWLTAKMTGLYLHDSACALKAYRREVLVPIHLYGEMHVFLPAYLFMRGAKVAEIPVLHHAREFGTSKHYFMKAVKDIFDLLTIKFMSSLTGRPLIFFGGAGIISILLGIAVGAVAAYLKLAELRNFGQTPLPILAIFFILSGILFFMVGFLAELLLRVYFETNRKTPYIIKERIETPK</sequence>
<dbReference type="SUPFAM" id="SSF53448">
    <property type="entry name" value="Nucleotide-diphospho-sugar transferases"/>
    <property type="match status" value="1"/>
</dbReference>
<proteinExistence type="predicted"/>
<dbReference type="Pfam" id="PF00535">
    <property type="entry name" value="Glycos_transf_2"/>
    <property type="match status" value="1"/>
</dbReference>
<comment type="caution">
    <text evidence="10">The sequence shown here is derived from an EMBL/GenBank/DDBJ whole genome shotgun (WGS) entry which is preliminary data.</text>
</comment>
<evidence type="ECO:0000256" key="3">
    <source>
        <dbReference type="ARBA" id="ARBA00022679"/>
    </source>
</evidence>
<protein>
    <submittedName>
        <fullName evidence="10">Dolichol-phosphate mannosyltransferase</fullName>
    </submittedName>
</protein>